<keyword evidence="5" id="KW-0732">Signal</keyword>
<evidence type="ECO:0000256" key="5">
    <source>
        <dbReference type="ARBA" id="ARBA00022729"/>
    </source>
</evidence>
<dbReference type="InterPro" id="IPR039426">
    <property type="entry name" value="TonB-dep_rcpt-like"/>
</dbReference>
<comment type="caution">
    <text evidence="14">The sequence shown here is derived from an EMBL/GenBank/DDBJ whole genome shotgun (WGS) entry which is preliminary data.</text>
</comment>
<keyword evidence="8 14" id="KW-0675">Receptor</keyword>
<evidence type="ECO:0000256" key="2">
    <source>
        <dbReference type="ARBA" id="ARBA00022448"/>
    </source>
</evidence>
<sequence length="700" mass="79778">MQKIFFVVSIFTNSFLNISLAFSEEVSPEEVQDEIQTISILPNKTNKILEEIKWLQAEAVITIATKHKTFISKAPGIATVITSRQIKQMGSRTLIDVLKIVPGFSISMDETGESEIAVRGVLDDASQKINVLIDGHSINDVWRGGAMWNFNDLPVENIKKIEVIRGPGSALYGQNAFLAVVNIVTKDTEDIDGFQVTTSGGSFSTQNYNLLFGREYGDLKVSGFLDYFDTQGFSKKIEQDILFPNSFSKSPGQSQNRKEKTDLNLKLSYKNLEARVKYMKKRRKDYIGVNNALNDESVLRDTYIFSELTYKLSLGERLHIAPKVYYDQYNYDPFFEQRPDGFVDRVGRLHPDGMKGRLRFKQRTIGFDNQVNYKAFEGNELTFGFQYEWIHQGDIHYGANFNPATFAPLPLVTDFSADLPFTRRATRQIWALYLQDEWNITKDIDLTVGVRHDQFTRFGGTTNPRVGLIWRFIEDAHLKLLFATAFKAPSFQELFLMNNSVKVGNPDLDPEKINTFEVGVGYNVNSYLRASINYFFNRIRDKIIVDTGNPRQFQNSGGARIQGIEAELKADFGKDNYIFANYTFQDAEETRNRNRLPDVPVHSGNIGINIGFRKYINANMNTFISGPRPREDGDTRRDIPGQALVNLTLIGKNIVNNVEVRGSVFNLFDKSYDDPAPKNTVPTDYPQQGRSFIIELRYEF</sequence>
<dbReference type="Gene3D" id="2.40.170.20">
    <property type="entry name" value="TonB-dependent receptor, beta-barrel domain"/>
    <property type="match status" value="1"/>
</dbReference>
<evidence type="ECO:0000256" key="3">
    <source>
        <dbReference type="ARBA" id="ARBA00022452"/>
    </source>
</evidence>
<dbReference type="InterPro" id="IPR012910">
    <property type="entry name" value="Plug_dom"/>
</dbReference>
<dbReference type="Proteomes" id="UP000218542">
    <property type="component" value="Unassembled WGS sequence"/>
</dbReference>
<feature type="domain" description="TonB-dependent receptor-like beta-barrel" evidence="12">
    <location>
        <begin position="254"/>
        <end position="667"/>
    </location>
</feature>
<dbReference type="InterPro" id="IPR037066">
    <property type="entry name" value="Plug_dom_sf"/>
</dbReference>
<dbReference type="InterPro" id="IPR036942">
    <property type="entry name" value="Beta-barrel_TonB_sf"/>
</dbReference>
<accession>A0A286U241</accession>
<dbReference type="GO" id="GO:0015344">
    <property type="term" value="F:siderophore uptake transmembrane transporter activity"/>
    <property type="evidence" value="ECO:0007669"/>
    <property type="project" value="TreeGrafter"/>
</dbReference>
<gene>
    <name evidence="14" type="ORF">SCALIN_C28_0415</name>
</gene>
<protein>
    <submittedName>
        <fullName evidence="14">TonB-dependent receptor</fullName>
    </submittedName>
</protein>
<dbReference type="CDD" id="cd01347">
    <property type="entry name" value="ligand_gated_channel"/>
    <property type="match status" value="1"/>
</dbReference>
<dbReference type="GO" id="GO:0009279">
    <property type="term" value="C:cell outer membrane"/>
    <property type="evidence" value="ECO:0007669"/>
    <property type="project" value="UniProtKB-SubCell"/>
</dbReference>
<dbReference type="OrthoDB" id="101167at2"/>
<keyword evidence="4 10" id="KW-0812">Transmembrane</keyword>
<reference evidence="14 15" key="1">
    <citation type="journal article" date="2017" name="Environ. Microbiol. Rep.">
        <title>Genetic diversity of marine anaerobic ammonium-oxidizing bacteria as revealed by genomic and proteomic analyses of 'Candidatus Scalindua japonica'.</title>
        <authorList>
            <person name="Oshiki M."/>
            <person name="Mizuto K."/>
            <person name="Kimura Z."/>
            <person name="Kindaichi T."/>
            <person name="Satoh H."/>
            <person name="Okabe S."/>
        </authorList>
    </citation>
    <scope>NUCLEOTIDE SEQUENCE [LARGE SCALE GENOMIC DNA]</scope>
    <source>
        <strain evidence="15">husup-a2</strain>
    </source>
</reference>
<evidence type="ECO:0000256" key="11">
    <source>
        <dbReference type="RuleBase" id="RU003357"/>
    </source>
</evidence>
<evidence type="ECO:0000256" key="6">
    <source>
        <dbReference type="ARBA" id="ARBA00023077"/>
    </source>
</evidence>
<dbReference type="RefSeq" id="WP_096895577.1">
    <property type="nucleotide sequence ID" value="NZ_BAOS01000028.1"/>
</dbReference>
<keyword evidence="2 10" id="KW-0813">Transport</keyword>
<name>A0A286U241_9BACT</name>
<dbReference type="AlphaFoldDB" id="A0A286U241"/>
<evidence type="ECO:0000259" key="13">
    <source>
        <dbReference type="Pfam" id="PF07715"/>
    </source>
</evidence>
<keyword evidence="6 11" id="KW-0798">TonB box</keyword>
<dbReference type="Gene3D" id="2.170.130.10">
    <property type="entry name" value="TonB-dependent receptor, plug domain"/>
    <property type="match status" value="1"/>
</dbReference>
<evidence type="ECO:0000256" key="7">
    <source>
        <dbReference type="ARBA" id="ARBA00023136"/>
    </source>
</evidence>
<comment type="similarity">
    <text evidence="10 11">Belongs to the TonB-dependent receptor family.</text>
</comment>
<comment type="subcellular location">
    <subcellularLocation>
        <location evidence="1 10">Cell outer membrane</location>
        <topology evidence="1 10">Multi-pass membrane protein</topology>
    </subcellularLocation>
</comment>
<evidence type="ECO:0000256" key="4">
    <source>
        <dbReference type="ARBA" id="ARBA00022692"/>
    </source>
</evidence>
<dbReference type="InterPro" id="IPR000531">
    <property type="entry name" value="Beta-barrel_TonB"/>
</dbReference>
<dbReference type="Pfam" id="PF07715">
    <property type="entry name" value="Plug"/>
    <property type="match status" value="1"/>
</dbReference>
<feature type="domain" description="TonB-dependent receptor plug" evidence="13">
    <location>
        <begin position="73"/>
        <end position="177"/>
    </location>
</feature>
<evidence type="ECO:0000256" key="1">
    <source>
        <dbReference type="ARBA" id="ARBA00004571"/>
    </source>
</evidence>
<keyword evidence="9 10" id="KW-0998">Cell outer membrane</keyword>
<organism evidence="14 15">
    <name type="scientific">Candidatus Scalindua japonica</name>
    <dbReference type="NCBI Taxonomy" id="1284222"/>
    <lineage>
        <taxon>Bacteria</taxon>
        <taxon>Pseudomonadati</taxon>
        <taxon>Planctomycetota</taxon>
        <taxon>Candidatus Brocadiia</taxon>
        <taxon>Candidatus Brocadiales</taxon>
        <taxon>Candidatus Scalinduaceae</taxon>
        <taxon>Candidatus Scalindua</taxon>
    </lineage>
</organism>
<keyword evidence="15" id="KW-1185">Reference proteome</keyword>
<dbReference type="PANTHER" id="PTHR30069:SF29">
    <property type="entry name" value="HEMOGLOBIN AND HEMOGLOBIN-HAPTOGLOBIN-BINDING PROTEIN 1-RELATED"/>
    <property type="match status" value="1"/>
</dbReference>
<dbReference type="GO" id="GO:0044718">
    <property type="term" value="P:siderophore transmembrane transport"/>
    <property type="evidence" value="ECO:0007669"/>
    <property type="project" value="TreeGrafter"/>
</dbReference>
<dbReference type="SUPFAM" id="SSF56935">
    <property type="entry name" value="Porins"/>
    <property type="match status" value="1"/>
</dbReference>
<dbReference type="EMBL" id="BAOS01000028">
    <property type="protein sequence ID" value="GAX62209.1"/>
    <property type="molecule type" value="Genomic_DNA"/>
</dbReference>
<dbReference type="PROSITE" id="PS52016">
    <property type="entry name" value="TONB_DEPENDENT_REC_3"/>
    <property type="match status" value="1"/>
</dbReference>
<evidence type="ECO:0000313" key="15">
    <source>
        <dbReference type="Proteomes" id="UP000218542"/>
    </source>
</evidence>
<evidence type="ECO:0000313" key="14">
    <source>
        <dbReference type="EMBL" id="GAX62209.1"/>
    </source>
</evidence>
<keyword evidence="3 10" id="KW-1134">Transmembrane beta strand</keyword>
<dbReference type="PANTHER" id="PTHR30069">
    <property type="entry name" value="TONB-DEPENDENT OUTER MEMBRANE RECEPTOR"/>
    <property type="match status" value="1"/>
</dbReference>
<keyword evidence="7 10" id="KW-0472">Membrane</keyword>
<evidence type="ECO:0000259" key="12">
    <source>
        <dbReference type="Pfam" id="PF00593"/>
    </source>
</evidence>
<evidence type="ECO:0000256" key="9">
    <source>
        <dbReference type="ARBA" id="ARBA00023237"/>
    </source>
</evidence>
<evidence type="ECO:0000256" key="10">
    <source>
        <dbReference type="PROSITE-ProRule" id="PRU01360"/>
    </source>
</evidence>
<proteinExistence type="inferred from homology"/>
<evidence type="ECO:0000256" key="8">
    <source>
        <dbReference type="ARBA" id="ARBA00023170"/>
    </source>
</evidence>
<dbReference type="Pfam" id="PF00593">
    <property type="entry name" value="TonB_dep_Rec_b-barrel"/>
    <property type="match status" value="1"/>
</dbReference>